<keyword evidence="1" id="KW-0812">Transmembrane</keyword>
<keyword evidence="1" id="KW-1133">Transmembrane helix</keyword>
<evidence type="ECO:0000256" key="1">
    <source>
        <dbReference type="SAM" id="Phobius"/>
    </source>
</evidence>
<keyword evidence="1" id="KW-0472">Membrane</keyword>
<dbReference type="RefSeq" id="WP_084113752.1">
    <property type="nucleotide sequence ID" value="NZ_FWXH01000002.1"/>
</dbReference>
<dbReference type="STRING" id="1121291.SAMN02745134_00567"/>
<proteinExistence type="predicted"/>
<reference evidence="2 3" key="1">
    <citation type="submission" date="2017-04" db="EMBL/GenBank/DDBJ databases">
        <authorList>
            <person name="Afonso C.L."/>
            <person name="Miller P.J."/>
            <person name="Scott M.A."/>
            <person name="Spackman E."/>
            <person name="Goraichik I."/>
            <person name="Dimitrov K.M."/>
            <person name="Suarez D.L."/>
            <person name="Swayne D.E."/>
        </authorList>
    </citation>
    <scope>NUCLEOTIDE SEQUENCE [LARGE SCALE GENOMIC DNA]</scope>
    <source>
        <strain evidence="2 3">DSM 12555</strain>
    </source>
</reference>
<evidence type="ECO:0000313" key="3">
    <source>
        <dbReference type="Proteomes" id="UP000192468"/>
    </source>
</evidence>
<gene>
    <name evidence="2" type="ORF">SAMN02745134_00567</name>
</gene>
<protein>
    <submittedName>
        <fullName evidence="2">Uncharacterized protein</fullName>
    </submittedName>
</protein>
<dbReference type="Proteomes" id="UP000192468">
    <property type="component" value="Unassembled WGS sequence"/>
</dbReference>
<dbReference type="AlphaFoldDB" id="A0A1W1X3D0"/>
<accession>A0A1W1X3D0</accession>
<dbReference type="EMBL" id="FWXH01000002">
    <property type="protein sequence ID" value="SMC18449.1"/>
    <property type="molecule type" value="Genomic_DNA"/>
</dbReference>
<sequence>MKIFLTAIGLSTVMFLISVALKKSIIFSIILSINFFIVYFILMLLFQKYKRDILKIFIKDRK</sequence>
<name>A0A1W1X3D0_9CLOT</name>
<evidence type="ECO:0000313" key="2">
    <source>
        <dbReference type="EMBL" id="SMC18449.1"/>
    </source>
</evidence>
<keyword evidence="3" id="KW-1185">Reference proteome</keyword>
<feature type="transmembrane region" description="Helical" evidence="1">
    <location>
        <begin position="25"/>
        <end position="46"/>
    </location>
</feature>
<organism evidence="2 3">
    <name type="scientific">Clostridium acidisoli DSM 12555</name>
    <dbReference type="NCBI Taxonomy" id="1121291"/>
    <lineage>
        <taxon>Bacteria</taxon>
        <taxon>Bacillati</taxon>
        <taxon>Bacillota</taxon>
        <taxon>Clostridia</taxon>
        <taxon>Eubacteriales</taxon>
        <taxon>Clostridiaceae</taxon>
        <taxon>Clostridium</taxon>
    </lineage>
</organism>